<keyword evidence="5" id="KW-1185">Reference proteome</keyword>
<name>A0ABT0PH46_9GAMM</name>
<dbReference type="RefSeq" id="WP_249699968.1">
    <property type="nucleotide sequence ID" value="NZ_JAMFLX010000015.1"/>
</dbReference>
<feature type="domain" description="Putative auto-transporter adhesin head GIN" evidence="3">
    <location>
        <begin position="121"/>
        <end position="231"/>
    </location>
</feature>
<accession>A0ABT0PH46</accession>
<dbReference type="InterPro" id="IPR021255">
    <property type="entry name" value="DUF2807"/>
</dbReference>
<feature type="region of interest" description="Disordered" evidence="1">
    <location>
        <begin position="284"/>
        <end position="314"/>
    </location>
</feature>
<feature type="chain" id="PRO_5047017989" evidence="2">
    <location>
        <begin position="29"/>
        <end position="314"/>
    </location>
</feature>
<organism evidence="4 5">
    <name type="scientific">Parendozoicomonas callyspongiae</name>
    <dbReference type="NCBI Taxonomy" id="2942213"/>
    <lineage>
        <taxon>Bacteria</taxon>
        <taxon>Pseudomonadati</taxon>
        <taxon>Pseudomonadota</taxon>
        <taxon>Gammaproteobacteria</taxon>
        <taxon>Oceanospirillales</taxon>
        <taxon>Endozoicomonadaceae</taxon>
        <taxon>Parendozoicomonas</taxon>
    </lineage>
</organism>
<protein>
    <submittedName>
        <fullName evidence="4">DUF2807 domain-containing protein</fullName>
    </submittedName>
</protein>
<reference evidence="4 5" key="1">
    <citation type="submission" date="2022-05" db="EMBL/GenBank/DDBJ databases">
        <authorList>
            <person name="Park J.-S."/>
        </authorList>
    </citation>
    <scope>NUCLEOTIDE SEQUENCE [LARGE SCALE GENOMIC DNA]</scope>
    <source>
        <strain evidence="4 5">2012CJ34-2</strain>
    </source>
</reference>
<keyword evidence="2" id="KW-0732">Signal</keyword>
<proteinExistence type="predicted"/>
<feature type="signal peptide" evidence="2">
    <location>
        <begin position="1"/>
        <end position="28"/>
    </location>
</feature>
<evidence type="ECO:0000259" key="3">
    <source>
        <dbReference type="Pfam" id="PF10988"/>
    </source>
</evidence>
<evidence type="ECO:0000256" key="2">
    <source>
        <dbReference type="SAM" id="SignalP"/>
    </source>
</evidence>
<dbReference type="EMBL" id="JAMFLX010000015">
    <property type="protein sequence ID" value="MCL6270702.1"/>
    <property type="molecule type" value="Genomic_DNA"/>
</dbReference>
<sequence>MVQKSKPGRQKLLALCFGMSVIAGPLYAHGYHDIGSQRLVDSWLEPLRNLDTSTHQWHFSFLRNGRLVHEEDSCDPQPVSGLRYASHPIYGNHDVVTLNLPLPLSDGALPRRVKLDQPILLDVVVDPDSVPGVSVQGESNIISQIEPSIAENGDLVFLFKNQVEAGEPIRLTLTLPALDALHHKTWSKVEVSGVSGDRLRLIKSNDQSGSLVVKGKVKTLNLIADRGAVNLEELKVNEELLVRAGRGSVVKVNAEGAVLQPSVDRHAYVCYAGGKPGEIIPVPSNSYTVGPCPQSEEASDADDGDDVSEETAAR</sequence>
<evidence type="ECO:0000256" key="1">
    <source>
        <dbReference type="SAM" id="MobiDB-lite"/>
    </source>
</evidence>
<feature type="compositionally biased region" description="Acidic residues" evidence="1">
    <location>
        <begin position="297"/>
        <end position="314"/>
    </location>
</feature>
<gene>
    <name evidence="4" type="ORF">M3P05_12285</name>
</gene>
<dbReference type="Gene3D" id="2.160.20.120">
    <property type="match status" value="1"/>
</dbReference>
<dbReference type="Proteomes" id="UP001203338">
    <property type="component" value="Unassembled WGS sequence"/>
</dbReference>
<dbReference type="Pfam" id="PF10988">
    <property type="entry name" value="DUF2807"/>
    <property type="match status" value="1"/>
</dbReference>
<comment type="caution">
    <text evidence="4">The sequence shown here is derived from an EMBL/GenBank/DDBJ whole genome shotgun (WGS) entry which is preliminary data.</text>
</comment>
<evidence type="ECO:0000313" key="4">
    <source>
        <dbReference type="EMBL" id="MCL6270702.1"/>
    </source>
</evidence>
<evidence type="ECO:0000313" key="5">
    <source>
        <dbReference type="Proteomes" id="UP001203338"/>
    </source>
</evidence>